<gene>
    <name evidence="2" type="ORF">GPA27_06600</name>
</gene>
<comment type="caution">
    <text evidence="2">The sequence shown here is derived from an EMBL/GenBank/DDBJ whole genome shotgun (WGS) entry which is preliminary data.</text>
</comment>
<dbReference type="EMBL" id="WTVS01000010">
    <property type="protein sequence ID" value="NMF97053.1"/>
    <property type="molecule type" value="Genomic_DNA"/>
</dbReference>
<name>A0ABX1NCM4_9RHOO</name>
<accession>A0ABX1NCM4</accession>
<dbReference type="InterPro" id="IPR009799">
    <property type="entry name" value="EthD_dom"/>
</dbReference>
<reference evidence="2 3" key="1">
    <citation type="submission" date="2019-12" db="EMBL/GenBank/DDBJ databases">
        <title>Comparative genomics gives insights into the taxonomy of the Azoarcus-Aromatoleum group and reveals separate origins of nif in the plant-associated Azoarcus and non-plant-associated Aromatoleum sub-groups.</title>
        <authorList>
            <person name="Lafos M."/>
            <person name="Maluk M."/>
            <person name="Batista M."/>
            <person name="Junghare M."/>
            <person name="Carmona M."/>
            <person name="Faoro H."/>
            <person name="Cruz L.M."/>
            <person name="Battistoni F."/>
            <person name="De Souza E."/>
            <person name="Pedrosa F."/>
            <person name="Chen W.-M."/>
            <person name="Poole P.S."/>
            <person name="Dixon R.A."/>
            <person name="James E.K."/>
        </authorList>
    </citation>
    <scope>NUCLEOTIDE SEQUENCE [LARGE SCALE GENOMIC DNA]</scope>
    <source>
        <strain evidence="2 3">T</strain>
    </source>
</reference>
<evidence type="ECO:0000313" key="2">
    <source>
        <dbReference type="EMBL" id="NMF97053.1"/>
    </source>
</evidence>
<sequence length="122" mass="13355">MVKVSVLYPYADAFRFDFDYYCTKHMPMVKDKLGDACQGIAVDRGIAGGAAGSPPSFVAMAHLYFHTEADFQASFGPHTAEIMDDVPNYTDITPVIQISEVLINARRSDPGPFHLHLSSSAN</sequence>
<dbReference type="Gene3D" id="3.30.70.100">
    <property type="match status" value="1"/>
</dbReference>
<keyword evidence="3" id="KW-1185">Reference proteome</keyword>
<evidence type="ECO:0000313" key="3">
    <source>
        <dbReference type="Proteomes" id="UP000634522"/>
    </source>
</evidence>
<proteinExistence type="predicted"/>
<dbReference type="SUPFAM" id="SSF54909">
    <property type="entry name" value="Dimeric alpha+beta barrel"/>
    <property type="match status" value="1"/>
</dbReference>
<dbReference type="PANTHER" id="PTHR40260:SF2">
    <property type="entry name" value="BLR8190 PROTEIN"/>
    <property type="match status" value="1"/>
</dbReference>
<dbReference type="NCBIfam" id="TIGR02118">
    <property type="entry name" value="EthD family reductase"/>
    <property type="match status" value="1"/>
</dbReference>
<organism evidence="2 3">
    <name type="scientific">Aromatoleum toluolicum</name>
    <dbReference type="NCBI Taxonomy" id="90060"/>
    <lineage>
        <taxon>Bacteria</taxon>
        <taxon>Pseudomonadati</taxon>
        <taxon>Pseudomonadota</taxon>
        <taxon>Betaproteobacteria</taxon>
        <taxon>Rhodocyclales</taxon>
        <taxon>Rhodocyclaceae</taxon>
        <taxon>Aromatoleum</taxon>
    </lineage>
</organism>
<dbReference type="PANTHER" id="PTHR40260">
    <property type="entry name" value="BLR8190 PROTEIN"/>
    <property type="match status" value="1"/>
</dbReference>
<dbReference type="Proteomes" id="UP000634522">
    <property type="component" value="Unassembled WGS sequence"/>
</dbReference>
<dbReference type="InterPro" id="IPR011008">
    <property type="entry name" value="Dimeric_a/b-barrel"/>
</dbReference>
<feature type="domain" description="EthD" evidence="1">
    <location>
        <begin position="18"/>
        <end position="91"/>
    </location>
</feature>
<dbReference type="Pfam" id="PF07110">
    <property type="entry name" value="EthD"/>
    <property type="match status" value="1"/>
</dbReference>
<protein>
    <submittedName>
        <fullName evidence="2">EthD family reductase</fullName>
    </submittedName>
</protein>
<evidence type="ECO:0000259" key="1">
    <source>
        <dbReference type="Pfam" id="PF07110"/>
    </source>
</evidence>